<dbReference type="GeneID" id="81379514"/>
<dbReference type="PANTHER" id="PTHR38116">
    <property type="entry name" value="CHROMOSOME 7, WHOLE GENOME SHOTGUN SEQUENCE"/>
    <property type="match status" value="1"/>
</dbReference>
<evidence type="ECO:0000313" key="3">
    <source>
        <dbReference type="Proteomes" id="UP001147733"/>
    </source>
</evidence>
<dbReference type="EMBL" id="JAPQKT010000001">
    <property type="protein sequence ID" value="KAJ5243100.1"/>
    <property type="molecule type" value="Genomic_DNA"/>
</dbReference>
<dbReference type="Proteomes" id="UP001147733">
    <property type="component" value="Unassembled WGS sequence"/>
</dbReference>
<dbReference type="OrthoDB" id="2245989at2759"/>
<accession>A0A9W9TXK5</accession>
<feature type="compositionally biased region" description="Basic and acidic residues" evidence="1">
    <location>
        <begin position="52"/>
        <end position="61"/>
    </location>
</feature>
<proteinExistence type="predicted"/>
<keyword evidence="3" id="KW-1185">Reference proteome</keyword>
<dbReference type="AlphaFoldDB" id="A0A9W9TXK5"/>
<protein>
    <recommendedName>
        <fullName evidence="4">BZIP domain-containing protein</fullName>
    </recommendedName>
</protein>
<gene>
    <name evidence="2" type="ORF">N7469_001427</name>
</gene>
<sequence length="286" mass="32855">MTDTGPTKLDAVSRRRLQNRLNQQASRKRKAIEKQSKGQTRRWVVYTNEARTMTRKERQEKQTLTNRNTRLDEPSKDLSVNQNNEALCTSNQISRAQYLIDLQQKVSNYATNNIKATNILLSVTQLNIMRAMVANAATMGLSIEVLCEDIASHFNISGPCPVPFQLPPSLQPSSSQKSIIHHPWIDIIPIESLRNSLLSQMGVYDEDELCTDFYGFCGPSAEVGLLVWGESWDPSAYEVTEGFFRKWNWLLRDCTDLIRSTNYWRRQRGEDPLKAEFDNPRIKEVE</sequence>
<dbReference type="RefSeq" id="XP_056506104.1">
    <property type="nucleotide sequence ID" value="XM_056640347.1"/>
</dbReference>
<organism evidence="2 3">
    <name type="scientific">Penicillium citrinum</name>
    <dbReference type="NCBI Taxonomy" id="5077"/>
    <lineage>
        <taxon>Eukaryota</taxon>
        <taxon>Fungi</taxon>
        <taxon>Dikarya</taxon>
        <taxon>Ascomycota</taxon>
        <taxon>Pezizomycotina</taxon>
        <taxon>Eurotiomycetes</taxon>
        <taxon>Eurotiomycetidae</taxon>
        <taxon>Eurotiales</taxon>
        <taxon>Aspergillaceae</taxon>
        <taxon>Penicillium</taxon>
    </lineage>
</organism>
<dbReference type="Pfam" id="PF11905">
    <property type="entry name" value="DUF3425"/>
    <property type="match status" value="1"/>
</dbReference>
<dbReference type="InterPro" id="IPR021833">
    <property type="entry name" value="DUF3425"/>
</dbReference>
<reference evidence="2" key="1">
    <citation type="submission" date="2022-11" db="EMBL/GenBank/DDBJ databases">
        <authorList>
            <person name="Petersen C."/>
        </authorList>
    </citation>
    <scope>NUCLEOTIDE SEQUENCE</scope>
    <source>
        <strain evidence="2">IBT 23319</strain>
    </source>
</reference>
<feature type="region of interest" description="Disordered" evidence="1">
    <location>
        <begin position="20"/>
        <end position="77"/>
    </location>
</feature>
<evidence type="ECO:0000256" key="1">
    <source>
        <dbReference type="SAM" id="MobiDB-lite"/>
    </source>
</evidence>
<evidence type="ECO:0008006" key="4">
    <source>
        <dbReference type="Google" id="ProtNLM"/>
    </source>
</evidence>
<evidence type="ECO:0000313" key="2">
    <source>
        <dbReference type="EMBL" id="KAJ5243100.1"/>
    </source>
</evidence>
<comment type="caution">
    <text evidence="2">The sequence shown here is derived from an EMBL/GenBank/DDBJ whole genome shotgun (WGS) entry which is preliminary data.</text>
</comment>
<reference evidence="2" key="2">
    <citation type="journal article" date="2023" name="IMA Fungus">
        <title>Comparative genomic study of the Penicillium genus elucidates a diverse pangenome and 15 lateral gene transfer events.</title>
        <authorList>
            <person name="Petersen C."/>
            <person name="Sorensen T."/>
            <person name="Nielsen M.R."/>
            <person name="Sondergaard T.E."/>
            <person name="Sorensen J.L."/>
            <person name="Fitzpatrick D.A."/>
            <person name="Frisvad J.C."/>
            <person name="Nielsen K.L."/>
        </authorList>
    </citation>
    <scope>NUCLEOTIDE SEQUENCE</scope>
    <source>
        <strain evidence="2">IBT 23319</strain>
    </source>
</reference>
<name>A0A9W9TXK5_PENCI</name>
<dbReference type="PANTHER" id="PTHR38116:SF1">
    <property type="entry name" value="BZIP DOMAIN-CONTAINING PROTEIN"/>
    <property type="match status" value="1"/>
</dbReference>